<sequence>MYKTIVVASGYFEPNIHPGHLEYLCEAKKLGDILIVIVNNDHQTVLKKGVCTIPASDRIKIVRALKFVDVAVEAIDEDRTVCKTLAMLHPHVFANGGDTHNVDIPESEVCERMNIKMVDGLGKKIQSSRWIMKRIKENFGSINEDYLSGK</sequence>
<dbReference type="SUPFAM" id="SSF52374">
    <property type="entry name" value="Nucleotidylyl transferase"/>
    <property type="match status" value="1"/>
</dbReference>
<reference evidence="4" key="1">
    <citation type="journal article" date="2019" name="MBio">
        <title>Virus Genomes from Deep Sea Sediments Expand the Ocean Megavirome and Support Independent Origins of Viral Gigantism.</title>
        <authorList>
            <person name="Backstrom D."/>
            <person name="Yutin N."/>
            <person name="Jorgensen S.L."/>
            <person name="Dharamshi J."/>
            <person name="Homa F."/>
            <person name="Zaremba-Niedwiedzka K."/>
            <person name="Spang A."/>
            <person name="Wolf Y.I."/>
            <person name="Koonin E.V."/>
            <person name="Ettema T.J."/>
        </authorList>
    </citation>
    <scope>NUCLEOTIDE SEQUENCE</scope>
</reference>
<evidence type="ECO:0000313" key="4">
    <source>
        <dbReference type="EMBL" id="QBK91839.1"/>
    </source>
</evidence>
<evidence type="ECO:0000256" key="2">
    <source>
        <dbReference type="ARBA" id="ARBA00022695"/>
    </source>
</evidence>
<evidence type="ECO:0000259" key="3">
    <source>
        <dbReference type="Pfam" id="PF01467"/>
    </source>
</evidence>
<dbReference type="InterPro" id="IPR004821">
    <property type="entry name" value="Cyt_trans-like"/>
</dbReference>
<accession>A0A481Z9S3</accession>
<dbReference type="PANTHER" id="PTHR43793:SF1">
    <property type="entry name" value="FAD SYNTHASE"/>
    <property type="match status" value="1"/>
</dbReference>
<keyword evidence="1 4" id="KW-0808">Transferase</keyword>
<dbReference type="InterPro" id="IPR014729">
    <property type="entry name" value="Rossmann-like_a/b/a_fold"/>
</dbReference>
<dbReference type="GO" id="GO:0016779">
    <property type="term" value="F:nucleotidyltransferase activity"/>
    <property type="evidence" value="ECO:0007669"/>
    <property type="project" value="UniProtKB-KW"/>
</dbReference>
<keyword evidence="2 4" id="KW-0548">Nucleotidyltransferase</keyword>
<evidence type="ECO:0000256" key="1">
    <source>
        <dbReference type="ARBA" id="ARBA00022679"/>
    </source>
</evidence>
<dbReference type="NCBIfam" id="TIGR00125">
    <property type="entry name" value="cyt_tran_rel"/>
    <property type="match status" value="1"/>
</dbReference>
<dbReference type="Gene3D" id="3.40.50.620">
    <property type="entry name" value="HUPs"/>
    <property type="match status" value="1"/>
</dbReference>
<feature type="domain" description="Cytidyltransferase-like" evidence="3">
    <location>
        <begin position="9"/>
        <end position="102"/>
    </location>
</feature>
<proteinExistence type="predicted"/>
<dbReference type="EMBL" id="MK500565">
    <property type="protein sequence ID" value="QBK91839.1"/>
    <property type="molecule type" value="Genomic_DNA"/>
</dbReference>
<dbReference type="InterPro" id="IPR050385">
    <property type="entry name" value="Archaeal_FAD_synthase"/>
</dbReference>
<gene>
    <name evidence="4" type="ORF">LCPAC304_01780</name>
</gene>
<dbReference type="Pfam" id="PF01467">
    <property type="entry name" value="CTP_transf_like"/>
    <property type="match status" value="1"/>
</dbReference>
<dbReference type="PANTHER" id="PTHR43793">
    <property type="entry name" value="FAD SYNTHASE"/>
    <property type="match status" value="1"/>
</dbReference>
<organism evidence="4">
    <name type="scientific">Pithovirus LCPAC304</name>
    <dbReference type="NCBI Taxonomy" id="2506594"/>
    <lineage>
        <taxon>Viruses</taxon>
        <taxon>Pithoviruses</taxon>
    </lineage>
</organism>
<protein>
    <submittedName>
        <fullName evidence="4">Cytidylyltransferase-like protein</fullName>
    </submittedName>
</protein>
<name>A0A481Z9S3_9VIRU</name>